<dbReference type="InterPro" id="IPR015919">
    <property type="entry name" value="Cadherin-like_sf"/>
</dbReference>
<dbReference type="FunFam" id="2.60.40.60:FF:000019">
    <property type="entry name" value="Cadherin 2"/>
    <property type="match status" value="1"/>
</dbReference>
<evidence type="ECO:0000256" key="7">
    <source>
        <dbReference type="ARBA" id="ARBA00022889"/>
    </source>
</evidence>
<evidence type="ECO:0000256" key="11">
    <source>
        <dbReference type="PROSITE-ProRule" id="PRU00043"/>
    </source>
</evidence>
<dbReference type="PROSITE" id="PS50268">
    <property type="entry name" value="CADHERIN_2"/>
    <property type="match status" value="5"/>
</dbReference>
<dbReference type="PROSITE" id="PS00232">
    <property type="entry name" value="CADHERIN_1"/>
    <property type="match status" value="2"/>
</dbReference>
<feature type="domain" description="Cadherin" evidence="14">
    <location>
        <begin position="253"/>
        <end position="377"/>
    </location>
</feature>
<dbReference type="Proteomes" id="UP000324632">
    <property type="component" value="Chromosome 20"/>
</dbReference>
<feature type="domain" description="Cadherin" evidence="14">
    <location>
        <begin position="63"/>
        <end position="130"/>
    </location>
</feature>
<evidence type="ECO:0000256" key="12">
    <source>
        <dbReference type="SAM" id="Phobius"/>
    </source>
</evidence>
<keyword evidence="5" id="KW-0677">Repeat</keyword>
<dbReference type="GO" id="GO:0060027">
    <property type="term" value="P:convergent extension involved in gastrulation"/>
    <property type="evidence" value="ECO:0007669"/>
    <property type="project" value="UniProtKB-ARBA"/>
</dbReference>
<evidence type="ECO:0000256" key="4">
    <source>
        <dbReference type="ARBA" id="ARBA00022729"/>
    </source>
</evidence>
<organism evidence="15 16">
    <name type="scientific">Triplophysa tibetana</name>
    <dbReference type="NCBI Taxonomy" id="1572043"/>
    <lineage>
        <taxon>Eukaryota</taxon>
        <taxon>Metazoa</taxon>
        <taxon>Chordata</taxon>
        <taxon>Craniata</taxon>
        <taxon>Vertebrata</taxon>
        <taxon>Euteleostomi</taxon>
        <taxon>Actinopterygii</taxon>
        <taxon>Neopterygii</taxon>
        <taxon>Teleostei</taxon>
        <taxon>Ostariophysi</taxon>
        <taxon>Cypriniformes</taxon>
        <taxon>Nemacheilidae</taxon>
        <taxon>Triplophysa</taxon>
    </lineage>
</organism>
<keyword evidence="10" id="KW-0325">Glycoprotein</keyword>
<dbReference type="EMBL" id="SOYY01000020">
    <property type="protein sequence ID" value="KAA0706787.1"/>
    <property type="molecule type" value="Genomic_DNA"/>
</dbReference>
<evidence type="ECO:0000256" key="9">
    <source>
        <dbReference type="ARBA" id="ARBA00023136"/>
    </source>
</evidence>
<gene>
    <name evidence="15" type="ORF">E1301_Tti019703</name>
</gene>
<evidence type="ECO:0000256" key="10">
    <source>
        <dbReference type="ARBA" id="ARBA00023180"/>
    </source>
</evidence>
<evidence type="ECO:0000256" key="3">
    <source>
        <dbReference type="ARBA" id="ARBA00022692"/>
    </source>
</evidence>
<dbReference type="GO" id="GO:0045296">
    <property type="term" value="F:cadherin binding"/>
    <property type="evidence" value="ECO:0007669"/>
    <property type="project" value="TreeGrafter"/>
</dbReference>
<evidence type="ECO:0000259" key="14">
    <source>
        <dbReference type="PROSITE" id="PS50268"/>
    </source>
</evidence>
<dbReference type="PRINTS" id="PR00205">
    <property type="entry name" value="CADHERIN"/>
</dbReference>
<comment type="subcellular location">
    <subcellularLocation>
        <location evidence="1">Cell membrane</location>
        <topology evidence="1">Single-pass type I membrane protein</topology>
    </subcellularLocation>
</comment>
<comment type="caution">
    <text evidence="15">The sequence shown here is derived from an EMBL/GenBank/DDBJ whole genome shotgun (WGS) entry which is preliminary data.</text>
</comment>
<evidence type="ECO:0000256" key="8">
    <source>
        <dbReference type="ARBA" id="ARBA00022989"/>
    </source>
</evidence>
<dbReference type="GO" id="GO:0016342">
    <property type="term" value="C:catenin complex"/>
    <property type="evidence" value="ECO:0007669"/>
    <property type="project" value="TreeGrafter"/>
</dbReference>
<dbReference type="Pfam" id="PF00028">
    <property type="entry name" value="Cadherin"/>
    <property type="match status" value="3"/>
</dbReference>
<dbReference type="GO" id="GO:0016477">
    <property type="term" value="P:cell migration"/>
    <property type="evidence" value="ECO:0007669"/>
    <property type="project" value="TreeGrafter"/>
</dbReference>
<dbReference type="FunFam" id="2.60.40.60:FF:000158">
    <property type="entry name" value="Dachsous cadherin-related 1"/>
    <property type="match status" value="1"/>
</dbReference>
<dbReference type="GO" id="GO:0005509">
    <property type="term" value="F:calcium ion binding"/>
    <property type="evidence" value="ECO:0007669"/>
    <property type="project" value="UniProtKB-UniRule"/>
</dbReference>
<feature type="chain" id="PRO_5022810423" evidence="13">
    <location>
        <begin position="21"/>
        <end position="658"/>
    </location>
</feature>
<dbReference type="GO" id="GO:0016339">
    <property type="term" value="P:calcium-dependent cell-cell adhesion via plasma membrane cell adhesion molecules"/>
    <property type="evidence" value="ECO:0007669"/>
    <property type="project" value="TreeGrafter"/>
</dbReference>
<dbReference type="GO" id="GO:0000902">
    <property type="term" value="P:cell morphogenesis"/>
    <property type="evidence" value="ECO:0007669"/>
    <property type="project" value="TreeGrafter"/>
</dbReference>
<keyword evidence="9 12" id="KW-0472">Membrane</keyword>
<feature type="transmembrane region" description="Helical" evidence="12">
    <location>
        <begin position="590"/>
        <end position="613"/>
    </location>
</feature>
<feature type="domain" description="Cadherin" evidence="14">
    <location>
        <begin position="498"/>
        <end position="586"/>
    </location>
</feature>
<dbReference type="AlphaFoldDB" id="A0A5A9NEC2"/>
<keyword evidence="4 13" id="KW-0732">Signal</keyword>
<evidence type="ECO:0000256" key="5">
    <source>
        <dbReference type="ARBA" id="ARBA00022737"/>
    </source>
</evidence>
<dbReference type="GO" id="GO:0008013">
    <property type="term" value="F:beta-catenin binding"/>
    <property type="evidence" value="ECO:0007669"/>
    <property type="project" value="TreeGrafter"/>
</dbReference>
<keyword evidence="8 12" id="KW-1133">Transmembrane helix</keyword>
<dbReference type="FunFam" id="2.60.40.60:FF:000011">
    <property type="entry name" value="Cadherin 1"/>
    <property type="match status" value="1"/>
</dbReference>
<dbReference type="PANTHER" id="PTHR24027:SF433">
    <property type="entry name" value="CADHERIN 27-RELATED"/>
    <property type="match status" value="1"/>
</dbReference>
<dbReference type="GO" id="GO:0005912">
    <property type="term" value="C:adherens junction"/>
    <property type="evidence" value="ECO:0007669"/>
    <property type="project" value="TreeGrafter"/>
</dbReference>
<dbReference type="SMART" id="SM00112">
    <property type="entry name" value="CA"/>
    <property type="match status" value="5"/>
</dbReference>
<keyword evidence="6 11" id="KW-0106">Calcium</keyword>
<feature type="domain" description="Cadherin" evidence="14">
    <location>
        <begin position="378"/>
        <end position="482"/>
    </location>
</feature>
<dbReference type="GO" id="GO:0007043">
    <property type="term" value="P:cell-cell junction assembly"/>
    <property type="evidence" value="ECO:0007669"/>
    <property type="project" value="TreeGrafter"/>
</dbReference>
<accession>A0A5A9NEC2</accession>
<keyword evidence="7" id="KW-0130">Cell adhesion</keyword>
<evidence type="ECO:0000256" key="1">
    <source>
        <dbReference type="ARBA" id="ARBA00004251"/>
    </source>
</evidence>
<proteinExistence type="predicted"/>
<reference evidence="15 16" key="1">
    <citation type="journal article" date="2019" name="Mol. Ecol. Resour.">
        <title>Chromosome-level genome assembly of Triplophysa tibetana, a fish adapted to the harsh high-altitude environment of the Tibetan Plateau.</title>
        <authorList>
            <person name="Yang X."/>
            <person name="Liu H."/>
            <person name="Ma Z."/>
            <person name="Zou Y."/>
            <person name="Zou M."/>
            <person name="Mao Y."/>
            <person name="Li X."/>
            <person name="Wang H."/>
            <person name="Chen T."/>
            <person name="Wang W."/>
            <person name="Yang R."/>
        </authorList>
    </citation>
    <scope>NUCLEOTIDE SEQUENCE [LARGE SCALE GENOMIC DNA]</scope>
    <source>
        <strain evidence="15">TTIB1903HZAU</strain>
        <tissue evidence="15">Muscle</tissue>
    </source>
</reference>
<dbReference type="FunFam" id="2.60.40.60:FF:000027">
    <property type="entry name" value="Cadherin 2"/>
    <property type="match status" value="1"/>
</dbReference>
<feature type="domain" description="Cadherin" evidence="14">
    <location>
        <begin position="131"/>
        <end position="245"/>
    </location>
</feature>
<dbReference type="PANTHER" id="PTHR24027">
    <property type="entry name" value="CADHERIN-23"/>
    <property type="match status" value="1"/>
</dbReference>
<evidence type="ECO:0000256" key="6">
    <source>
        <dbReference type="ARBA" id="ARBA00022837"/>
    </source>
</evidence>
<keyword evidence="16" id="KW-1185">Reference proteome</keyword>
<evidence type="ECO:0000256" key="2">
    <source>
        <dbReference type="ARBA" id="ARBA00022475"/>
    </source>
</evidence>
<protein>
    <submittedName>
        <fullName evidence="15">Cadherin-like protein 26</fullName>
    </submittedName>
</protein>
<dbReference type="GO" id="GO:0034332">
    <property type="term" value="P:adherens junction organization"/>
    <property type="evidence" value="ECO:0007669"/>
    <property type="project" value="TreeGrafter"/>
</dbReference>
<dbReference type="InterPro" id="IPR020894">
    <property type="entry name" value="Cadherin_CS"/>
</dbReference>
<evidence type="ECO:0000256" key="13">
    <source>
        <dbReference type="SAM" id="SignalP"/>
    </source>
</evidence>
<dbReference type="Gene3D" id="2.60.40.60">
    <property type="entry name" value="Cadherins"/>
    <property type="match status" value="5"/>
</dbReference>
<keyword evidence="3 12" id="KW-0812">Transmembrane</keyword>
<dbReference type="InterPro" id="IPR039808">
    <property type="entry name" value="Cadherin"/>
</dbReference>
<name>A0A5A9NEC2_9TELE</name>
<dbReference type="SUPFAM" id="SSF49313">
    <property type="entry name" value="Cadherin-like"/>
    <property type="match status" value="5"/>
</dbReference>
<dbReference type="GO" id="GO:0044331">
    <property type="term" value="P:cell-cell adhesion mediated by cadherin"/>
    <property type="evidence" value="ECO:0007669"/>
    <property type="project" value="TreeGrafter"/>
</dbReference>
<evidence type="ECO:0000313" key="16">
    <source>
        <dbReference type="Proteomes" id="UP000324632"/>
    </source>
</evidence>
<dbReference type="CDD" id="cd11304">
    <property type="entry name" value="Cadherin_repeat"/>
    <property type="match status" value="4"/>
</dbReference>
<dbReference type="InterPro" id="IPR002126">
    <property type="entry name" value="Cadherin-like_dom"/>
</dbReference>
<sequence>MKTIVFVVLVTNVCFQCVTPSQQNIRKKRAWVVDSLSLEEEHSGPFPYKLGDLNIEKKIISEYIVHGQGFDKDPKGIFSIDLAEGSIYVHGKVDYEKYKHLTITFESLEKLPGFVVGIEILDVNDHAPVFNKLVYETTIHESTPQGEELVTVLASDDDQDGTANSLLTFRVVSVTPSPSNAEFFFQQTEGEPIGKISFKGCLDYEEARQYTILVEAKDRGKEVQLSSTGTVIVNVIDKNNHQPEITGKPGSVVVKEGKRGEPVCRLQVTDKDSRGSPAWRAKYSLQGEKAHHFKIETDPETNDGVITVIEPLDYEEKSNLNMIVNVENEEPFFYCRVRGRPTKGLWDVEISQRRSISTSMSLPMTVVVEDVNDPPVFLEPIKHITVMENVGIGHSLWTIRAEDPDQHTFRFVRGEDKNGWITVDEITGHVSTVKVLDRESPLVKNDTYTVILYAVDNGIPAMTGTGTLIIYLIDENDNPPMLQVDKLCMCLSEKATEITAYDLDLHPYGAPFHFELMGNVEGRWTLSSSYGTTVRLIKEDTVFVGDHKLTLKISDTQGQNSIQTILVRVCNCDITANCNEPRAPTIKLKFTALAVITLSFITLLGILFMACLIRKKKNKGWKYLERSKGSLVNYNIEAPGTDCKDLPSMAWSIEKDLI</sequence>
<evidence type="ECO:0000313" key="15">
    <source>
        <dbReference type="EMBL" id="KAA0706787.1"/>
    </source>
</evidence>
<keyword evidence="2" id="KW-1003">Cell membrane</keyword>
<dbReference type="GO" id="GO:0007156">
    <property type="term" value="P:homophilic cell adhesion via plasma membrane adhesion molecules"/>
    <property type="evidence" value="ECO:0007669"/>
    <property type="project" value="InterPro"/>
</dbReference>
<feature type="signal peptide" evidence="13">
    <location>
        <begin position="1"/>
        <end position="20"/>
    </location>
</feature>